<sequence length="601" mass="66398">MPKVFDRHAPPFDRLTGPEIEDVRAALDIGYFRPGDVLLHRGAPAEALYVVVKGAVEERDSSEVIDLLGPKRMFDSRAIVQGACAHDFIAAEETLAYVLPRDKALDLMRRNPAFAAHFYRETSDKLEAFASRSELREVGALMRAHVAELTLSPAVEIDGDRSLAEAGHLMNDCHVDALIVHEGGRTGIATGMTLAKAVVLEGRPLTARIGDVARYGLVTVSPQDFVATALVAMTRHNKRRLVVREGDTFLGFLEDIHLLGFIAGSSPVVTGRIERASTVADLAPAAREIAGQVERLHRQGLKVQAIAEITSDLNRRLLRRLFEITAPEEIRRKGCLIVMGSEGRGEQTMRTDQDNGLLLAEPVDAAELDAFRRRFSDALIGFGFPPCPGNVMVSNPKWSRTVEEFESEFRRWAVVPEEHAFLDTAIFFDAQAVAGEARLLDHAKLALIETLKGEKVWLGHFARAIEQFTVPVGFFRSFITAEGRKGDALDVKKGGIFPIVHGIRAMALELGLTETSTSRRIELVSAWGVFGADFAHELNQAFLFLSELKLDAQLKALRGIGDGLVRPTEMSAIERDLLRDALFAVKQFRDIVRRHFNLSVF</sequence>
<organism evidence="4 5">
    <name type="scientific">Blastochloris viridis</name>
    <name type="common">Rhodopseudomonas viridis</name>
    <dbReference type="NCBI Taxonomy" id="1079"/>
    <lineage>
        <taxon>Bacteria</taxon>
        <taxon>Pseudomonadati</taxon>
        <taxon>Pseudomonadota</taxon>
        <taxon>Alphaproteobacteria</taxon>
        <taxon>Hyphomicrobiales</taxon>
        <taxon>Blastochloridaceae</taxon>
        <taxon>Blastochloris</taxon>
    </lineage>
</organism>
<dbReference type="InterPro" id="IPR018821">
    <property type="entry name" value="DUF294_put_nucleoTrafse_sb-bd"/>
</dbReference>
<dbReference type="CDD" id="cd05401">
    <property type="entry name" value="NT_GlnE_GlnD_like"/>
    <property type="match status" value="1"/>
</dbReference>
<dbReference type="SUPFAM" id="SSF51206">
    <property type="entry name" value="cAMP-binding domain-like"/>
    <property type="match status" value="1"/>
</dbReference>
<evidence type="ECO:0000313" key="3">
    <source>
        <dbReference type="EMBL" id="BAS00588.1"/>
    </source>
</evidence>
<protein>
    <submittedName>
        <fullName evidence="3">Predicted signal-transduction protein containing cAMP-binding and CBS domains</fullName>
    </submittedName>
    <submittedName>
        <fullName evidence="4">Putative signal-transduction protein containing cAMP-binding and CBS domains</fullName>
    </submittedName>
</protein>
<dbReference type="Proteomes" id="UP000065734">
    <property type="component" value="Chromosome I"/>
</dbReference>
<dbReference type="InterPro" id="IPR005105">
    <property type="entry name" value="GlnD_Uridyltrans_N"/>
</dbReference>
<reference evidence="3" key="1">
    <citation type="journal article" date="2015" name="Genome Announc.">
        <title>Complete Genome Sequence of the Bacteriochlorophyll b-Producing Photosynthetic Bacterium Blastochloris viridis.</title>
        <authorList>
            <person name="Tsukatani Y."/>
            <person name="Hirose Y."/>
            <person name="Harada J."/>
            <person name="Misawa N."/>
            <person name="Mori K."/>
            <person name="Inoue K."/>
            <person name="Tamiaki H."/>
        </authorList>
    </citation>
    <scope>NUCLEOTIDE SEQUENCE [LARGE SCALE GENOMIC DNA]</scope>
    <source>
        <strain evidence="3">DSM 133</strain>
    </source>
</reference>
<dbReference type="PANTHER" id="PTHR43080">
    <property type="entry name" value="CBS DOMAIN-CONTAINING PROTEIN CBSX3, MITOCHONDRIAL"/>
    <property type="match status" value="1"/>
</dbReference>
<dbReference type="GO" id="GO:0008773">
    <property type="term" value="F:[protein-PII] uridylyltransferase activity"/>
    <property type="evidence" value="ECO:0007669"/>
    <property type="project" value="InterPro"/>
</dbReference>
<dbReference type="InterPro" id="IPR046342">
    <property type="entry name" value="CBS_dom_sf"/>
</dbReference>
<evidence type="ECO:0000256" key="1">
    <source>
        <dbReference type="ARBA" id="ARBA00023122"/>
    </source>
</evidence>
<dbReference type="Pfam" id="PF10335">
    <property type="entry name" value="DUF294_C"/>
    <property type="match status" value="1"/>
</dbReference>
<reference evidence="4" key="2">
    <citation type="submission" date="2015-11" db="EMBL/GenBank/DDBJ databases">
        <authorList>
            <person name="Zhang Y."/>
            <person name="Guo Z."/>
        </authorList>
    </citation>
    <scope>NUCLEOTIDE SEQUENCE</scope>
    <source>
        <strain evidence="4">1</strain>
    </source>
</reference>
<accession>A0A0H5BEE7</accession>
<dbReference type="STRING" id="1079.BVIR_1750"/>
<name>A0A0H5BEE7_BLAVI</name>
<dbReference type="SUPFAM" id="SSF54631">
    <property type="entry name" value="CBS-domain pair"/>
    <property type="match status" value="1"/>
</dbReference>
<keyword evidence="5" id="KW-1185">Reference proteome</keyword>
<proteinExistence type="predicted"/>
<dbReference type="InterPro" id="IPR051257">
    <property type="entry name" value="Diverse_CBS-Domain"/>
</dbReference>
<feature type="domain" description="Cyclic nucleotide-binding" evidence="2">
    <location>
        <begin position="11"/>
        <end position="80"/>
    </location>
</feature>
<evidence type="ECO:0000313" key="5">
    <source>
        <dbReference type="Proteomes" id="UP000065734"/>
    </source>
</evidence>
<keyword evidence="1" id="KW-0129">CBS domain</keyword>
<dbReference type="Gene3D" id="3.10.580.10">
    <property type="entry name" value="CBS-domain"/>
    <property type="match status" value="1"/>
</dbReference>
<dbReference type="OrthoDB" id="9808528at2"/>
<dbReference type="InterPro" id="IPR000595">
    <property type="entry name" value="cNMP-bd_dom"/>
</dbReference>
<dbReference type="CDD" id="cd00038">
    <property type="entry name" value="CAP_ED"/>
    <property type="match status" value="1"/>
</dbReference>
<dbReference type="PROSITE" id="PS50042">
    <property type="entry name" value="CNMP_BINDING_3"/>
    <property type="match status" value="1"/>
</dbReference>
<dbReference type="RefSeq" id="WP_145912023.1">
    <property type="nucleotide sequence ID" value="NZ_AP014854.2"/>
</dbReference>
<dbReference type="Pfam" id="PF00027">
    <property type="entry name" value="cNMP_binding"/>
    <property type="match status" value="1"/>
</dbReference>
<evidence type="ECO:0000259" key="2">
    <source>
        <dbReference type="PROSITE" id="PS50042"/>
    </source>
</evidence>
<dbReference type="InterPro" id="IPR014710">
    <property type="entry name" value="RmlC-like_jellyroll"/>
</dbReference>
<gene>
    <name evidence="3" type="ORF">BV133_2994</name>
    <name evidence="4" type="ORF">BVIRIDIS_11950</name>
</gene>
<dbReference type="EMBL" id="AP014854">
    <property type="protein sequence ID" value="BAS00588.1"/>
    <property type="molecule type" value="Genomic_DNA"/>
</dbReference>
<reference evidence="5" key="3">
    <citation type="journal article" date="2016" name="Genome Announc.">
        <title>Revised genome sequence of the purple photosynthetic bacterium Blastochloris viridis.</title>
        <authorList>
            <person name="Liu L.N."/>
            <person name="Faulkner M."/>
            <person name="Liu X."/>
            <person name="Huang F."/>
            <person name="Darby A.C."/>
            <person name="Hall N."/>
        </authorList>
    </citation>
    <scope>NUCLEOTIDE SEQUENCE [LARGE SCALE GENOMIC DNA]</scope>
    <source>
        <strain evidence="5">ATCC 19567 / DSM 133 / F</strain>
    </source>
</reference>
<dbReference type="PANTHER" id="PTHR43080:SF2">
    <property type="entry name" value="CBS DOMAIN-CONTAINING PROTEIN"/>
    <property type="match status" value="1"/>
</dbReference>
<dbReference type="InterPro" id="IPR018490">
    <property type="entry name" value="cNMP-bd_dom_sf"/>
</dbReference>
<dbReference type="PATRIC" id="fig|1079.6.peg.1812"/>
<evidence type="ECO:0000313" key="4">
    <source>
        <dbReference type="EMBL" id="CUU42187.1"/>
    </source>
</evidence>
<dbReference type="InterPro" id="IPR000644">
    <property type="entry name" value="CBS_dom"/>
</dbReference>
<dbReference type="KEGG" id="bvr:BVIR_1750"/>
<dbReference type="Pfam" id="PF00571">
    <property type="entry name" value="CBS"/>
    <property type="match status" value="1"/>
</dbReference>
<dbReference type="Pfam" id="PF03445">
    <property type="entry name" value="DUF294"/>
    <property type="match status" value="1"/>
</dbReference>
<dbReference type="EMBL" id="LN907867">
    <property type="protein sequence ID" value="CUU42187.1"/>
    <property type="molecule type" value="Genomic_DNA"/>
</dbReference>
<dbReference type="AlphaFoldDB" id="A0A0H5BEE7"/>
<dbReference type="Gene3D" id="2.60.120.10">
    <property type="entry name" value="Jelly Rolls"/>
    <property type="match status" value="1"/>
</dbReference>
<dbReference type="SMART" id="SM00100">
    <property type="entry name" value="cNMP"/>
    <property type="match status" value="1"/>
</dbReference>